<dbReference type="EMBL" id="BGZO01000033">
    <property type="protein sequence ID" value="GBR76557.1"/>
    <property type="molecule type" value="Genomic_DNA"/>
</dbReference>
<name>A0A388THE3_9BACT</name>
<accession>A0A388THE3</accession>
<evidence type="ECO:0000313" key="2">
    <source>
        <dbReference type="Proteomes" id="UP000275925"/>
    </source>
</evidence>
<protein>
    <submittedName>
        <fullName evidence="1">Cellular and retroviral pepsin-like aspartate proteases</fullName>
    </submittedName>
</protein>
<evidence type="ECO:0000313" key="1">
    <source>
        <dbReference type="EMBL" id="GBR76557.1"/>
    </source>
</evidence>
<comment type="caution">
    <text evidence="1">The sequence shown here is derived from an EMBL/GenBank/DDBJ whole genome shotgun (WGS) entry which is preliminary data.</text>
</comment>
<gene>
    <name evidence="1" type="ORF">NO2_1090</name>
</gene>
<dbReference type="AlphaFoldDB" id="A0A388THE3"/>
<reference evidence="1 2" key="1">
    <citation type="journal article" date="2019" name="ISME J.">
        <title>Genome analyses of uncultured TG2/ZB3 bacteria in 'Margulisbacteria' specifically attached to ectosymbiotic spirochetes of protists in the termite gut.</title>
        <authorList>
            <person name="Utami Y.D."/>
            <person name="Kuwahara H."/>
            <person name="Igai K."/>
            <person name="Murakami T."/>
            <person name="Sugaya K."/>
            <person name="Morikawa T."/>
            <person name="Nagura Y."/>
            <person name="Yuki M."/>
            <person name="Deevong P."/>
            <person name="Inoue T."/>
            <person name="Kihara K."/>
            <person name="Lo N."/>
            <person name="Yamada A."/>
            <person name="Ohkuma M."/>
            <person name="Hongoh Y."/>
        </authorList>
    </citation>
    <scope>NUCLEOTIDE SEQUENCE [LARGE SCALE GENOMIC DNA]</scope>
    <source>
        <strain evidence="1">NkOx7-02</strain>
    </source>
</reference>
<dbReference type="GO" id="GO:0008233">
    <property type="term" value="F:peptidase activity"/>
    <property type="evidence" value="ECO:0007669"/>
    <property type="project" value="UniProtKB-KW"/>
</dbReference>
<sequence length="122" mass="13189">MSNIPINQSPTIPITIFGYNPVVNVNIQNAIVDTGFTGFLSVPLIYALQAGLILQTVSQSKIADGSIVPNLICLGTVIFKDKNFPGLIAISSGQETLIGMEFLNRLSSFLIDFKTKVFTLLL</sequence>
<dbReference type="Gene3D" id="2.40.70.10">
    <property type="entry name" value="Acid Proteases"/>
    <property type="match status" value="1"/>
</dbReference>
<proteinExistence type="predicted"/>
<dbReference type="Proteomes" id="UP000275925">
    <property type="component" value="Unassembled WGS sequence"/>
</dbReference>
<organism evidence="1 2">
    <name type="scientific">Candidatus Termititenax persephonae</name>
    <dbReference type="NCBI Taxonomy" id="2218525"/>
    <lineage>
        <taxon>Bacteria</taxon>
        <taxon>Bacillati</taxon>
        <taxon>Candidatus Margulisiibacteriota</taxon>
        <taxon>Candidatus Termititenacia</taxon>
        <taxon>Candidatus Termititenacales</taxon>
        <taxon>Candidatus Termititenacaceae</taxon>
        <taxon>Candidatus Termititenax</taxon>
    </lineage>
</organism>
<dbReference type="InterPro" id="IPR021109">
    <property type="entry name" value="Peptidase_aspartic_dom_sf"/>
</dbReference>
<dbReference type="GO" id="GO:0006508">
    <property type="term" value="P:proteolysis"/>
    <property type="evidence" value="ECO:0007669"/>
    <property type="project" value="UniProtKB-KW"/>
</dbReference>
<keyword evidence="2" id="KW-1185">Reference proteome</keyword>